<gene>
    <name evidence="1" type="ORF">M0813_05411</name>
</gene>
<dbReference type="EMBL" id="JAOAOG010000297">
    <property type="protein sequence ID" value="KAJ6231893.1"/>
    <property type="molecule type" value="Genomic_DNA"/>
</dbReference>
<evidence type="ECO:0000313" key="2">
    <source>
        <dbReference type="Proteomes" id="UP001150062"/>
    </source>
</evidence>
<dbReference type="Pfam" id="PF08520">
    <property type="entry name" value="Mitofissin"/>
    <property type="match status" value="1"/>
</dbReference>
<reference evidence="1" key="1">
    <citation type="submission" date="2022-08" db="EMBL/GenBank/DDBJ databases">
        <title>Novel sulfate-reducing endosymbionts in the free-living metamonad Anaeramoeba.</title>
        <authorList>
            <person name="Jerlstrom-Hultqvist J."/>
            <person name="Cepicka I."/>
            <person name="Gallot-Lavallee L."/>
            <person name="Salas-Leiva D."/>
            <person name="Curtis B.A."/>
            <person name="Zahonova K."/>
            <person name="Pipaliya S."/>
            <person name="Dacks J."/>
            <person name="Roger A.J."/>
        </authorList>
    </citation>
    <scope>NUCLEOTIDE SEQUENCE</scope>
    <source>
        <strain evidence="1">Schooner1</strain>
    </source>
</reference>
<evidence type="ECO:0000313" key="1">
    <source>
        <dbReference type="EMBL" id="KAJ6231893.1"/>
    </source>
</evidence>
<dbReference type="InterPro" id="IPR013726">
    <property type="entry name" value="Mitofissin"/>
</dbReference>
<proteinExistence type="predicted"/>
<organism evidence="1 2">
    <name type="scientific">Anaeramoeba flamelloides</name>
    <dbReference type="NCBI Taxonomy" id="1746091"/>
    <lineage>
        <taxon>Eukaryota</taxon>
        <taxon>Metamonada</taxon>
        <taxon>Anaeramoebidae</taxon>
        <taxon>Anaeramoeba</taxon>
    </lineage>
</organism>
<comment type="caution">
    <text evidence="1">The sequence shown here is derived from an EMBL/GenBank/DDBJ whole genome shotgun (WGS) entry which is preliminary data.</text>
</comment>
<protein>
    <submittedName>
        <fullName evidence="1">Uncharacterized protein</fullName>
    </submittedName>
</protein>
<keyword evidence="2" id="KW-1185">Reference proteome</keyword>
<name>A0ABQ8XGZ6_9EUKA</name>
<sequence>MCTNLGKFVLKSISLSAGLAYLKRKEIFALDVNRISNDKLRECTESYFNLGEYVLEKTCELLEIRIEGKNKANSKFFLKEIELSECD</sequence>
<dbReference type="Proteomes" id="UP001150062">
    <property type="component" value="Unassembled WGS sequence"/>
</dbReference>
<accession>A0ABQ8XGZ6</accession>